<dbReference type="GO" id="GO:0005829">
    <property type="term" value="C:cytosol"/>
    <property type="evidence" value="ECO:0007669"/>
    <property type="project" value="TreeGrafter"/>
</dbReference>
<dbReference type="GO" id="GO:0008713">
    <property type="term" value="F:ADP-heptose-lipopolysaccharide heptosyltransferase activity"/>
    <property type="evidence" value="ECO:0007669"/>
    <property type="project" value="TreeGrafter"/>
</dbReference>
<reference evidence="3 4" key="1">
    <citation type="submission" date="2019-03" db="EMBL/GenBank/DDBJ databases">
        <title>Genomic Encyclopedia of Archaeal and Bacterial Type Strains, Phase II (KMG-II): from individual species to whole genera.</title>
        <authorList>
            <person name="Goeker M."/>
        </authorList>
    </citation>
    <scope>NUCLEOTIDE SEQUENCE [LARGE SCALE GENOMIC DNA]</scope>
    <source>
        <strain evidence="3 4">DSM 24782</strain>
    </source>
</reference>
<comment type="caution">
    <text evidence="3">The sequence shown here is derived from an EMBL/GenBank/DDBJ whole genome shotgun (WGS) entry which is preliminary data.</text>
</comment>
<dbReference type="CDD" id="cd03789">
    <property type="entry name" value="GT9_LPS_heptosyltransferase"/>
    <property type="match status" value="1"/>
</dbReference>
<dbReference type="Gene3D" id="3.40.50.2000">
    <property type="entry name" value="Glycogen Phosphorylase B"/>
    <property type="match status" value="2"/>
</dbReference>
<protein>
    <submittedName>
        <fullName evidence="3">ADP-heptose:LPS heptosyltransferase</fullName>
    </submittedName>
</protein>
<dbReference type="GO" id="GO:0009244">
    <property type="term" value="P:lipopolysaccharide core region biosynthetic process"/>
    <property type="evidence" value="ECO:0007669"/>
    <property type="project" value="TreeGrafter"/>
</dbReference>
<sequence length="377" mass="39221">MNPLHAASAPLPDVRRIAVLRANGLGDYVVGEPALAALRAAYPDAEITLLGAAHTAALLADRPAPVDRVVVVPPVHGVRVGSDAPDATEAEIDAWAADRRAESYDLAVQLHGGGGNSNRLLLRLGAATTVGAATPDAPKPDRWVPYTSFQHDTLRWLEVVGAAGAPPVRLEPELAVTDADLTASLAVVPATDEPLVVVHPGATDPRRCYPEDRLGRIARVLADRGARVVVVGGPSEADRVAAVARGFGGDVQTIVGGLALPGLVGLLARADLLLANDSGPRHIAAAVGTATVAVFTHANLADVAPLTRARHRALVSWHGGCRVCGLRVLDGWCGHGASATHDVHEDDVRDAAVELFEQVAREGAAARNPLQRNPRLV</sequence>
<evidence type="ECO:0000256" key="2">
    <source>
        <dbReference type="ARBA" id="ARBA00022679"/>
    </source>
</evidence>
<dbReference type="InterPro" id="IPR002201">
    <property type="entry name" value="Glyco_trans_9"/>
</dbReference>
<evidence type="ECO:0000313" key="4">
    <source>
        <dbReference type="Proteomes" id="UP000295344"/>
    </source>
</evidence>
<dbReference type="Pfam" id="PF01075">
    <property type="entry name" value="Glyco_transf_9"/>
    <property type="match status" value="1"/>
</dbReference>
<dbReference type="PANTHER" id="PTHR30160">
    <property type="entry name" value="TETRAACYLDISACCHARIDE 4'-KINASE-RELATED"/>
    <property type="match status" value="1"/>
</dbReference>
<dbReference type="PANTHER" id="PTHR30160:SF1">
    <property type="entry name" value="LIPOPOLYSACCHARIDE 1,2-N-ACETYLGLUCOSAMINETRANSFERASE-RELATED"/>
    <property type="match status" value="1"/>
</dbReference>
<dbReference type="Proteomes" id="UP000295344">
    <property type="component" value="Unassembled WGS sequence"/>
</dbReference>
<evidence type="ECO:0000313" key="3">
    <source>
        <dbReference type="EMBL" id="TDS79757.1"/>
    </source>
</evidence>
<keyword evidence="1" id="KW-0328">Glycosyltransferase</keyword>
<organism evidence="3 4">
    <name type="scientific">Amnibacterium kyonggiense</name>
    <dbReference type="NCBI Taxonomy" id="595671"/>
    <lineage>
        <taxon>Bacteria</taxon>
        <taxon>Bacillati</taxon>
        <taxon>Actinomycetota</taxon>
        <taxon>Actinomycetes</taxon>
        <taxon>Micrococcales</taxon>
        <taxon>Microbacteriaceae</taxon>
        <taxon>Amnibacterium</taxon>
    </lineage>
</organism>
<name>A0A4R7FPR2_9MICO</name>
<dbReference type="AlphaFoldDB" id="A0A4R7FPR2"/>
<keyword evidence="2 3" id="KW-0808">Transferase</keyword>
<evidence type="ECO:0000256" key="1">
    <source>
        <dbReference type="ARBA" id="ARBA00022676"/>
    </source>
</evidence>
<accession>A0A4R7FPR2</accession>
<dbReference type="InterPro" id="IPR051199">
    <property type="entry name" value="LPS_LOS_Heptosyltrfase"/>
</dbReference>
<dbReference type="EMBL" id="SOAM01000001">
    <property type="protein sequence ID" value="TDS79757.1"/>
    <property type="molecule type" value="Genomic_DNA"/>
</dbReference>
<gene>
    <name evidence="3" type="ORF">CLV52_0299</name>
</gene>
<dbReference type="SUPFAM" id="SSF53756">
    <property type="entry name" value="UDP-Glycosyltransferase/glycogen phosphorylase"/>
    <property type="match status" value="1"/>
</dbReference>
<keyword evidence="4" id="KW-1185">Reference proteome</keyword>
<proteinExistence type="predicted"/>